<proteinExistence type="predicted"/>
<organism evidence="7 8">
    <name type="scientific">Pseudomonas linyingensis</name>
    <dbReference type="NCBI Taxonomy" id="915471"/>
    <lineage>
        <taxon>Bacteria</taxon>
        <taxon>Pseudomonadati</taxon>
        <taxon>Pseudomonadota</taxon>
        <taxon>Gammaproteobacteria</taxon>
        <taxon>Pseudomonadales</taxon>
        <taxon>Pseudomonadaceae</taxon>
        <taxon>Pseudomonas</taxon>
    </lineage>
</organism>
<feature type="domain" description="GGDEF" evidence="6">
    <location>
        <begin position="369"/>
        <end position="505"/>
    </location>
</feature>
<dbReference type="PANTHER" id="PTHR45138">
    <property type="entry name" value="REGULATORY COMPONENTS OF SENSORY TRANSDUCTION SYSTEM"/>
    <property type="match status" value="1"/>
</dbReference>
<dbReference type="Gene3D" id="6.10.340.10">
    <property type="match status" value="1"/>
</dbReference>
<dbReference type="EC" id="2.7.7.65" evidence="3"/>
<evidence type="ECO:0000256" key="1">
    <source>
        <dbReference type="ARBA" id="ARBA00001946"/>
    </source>
</evidence>
<dbReference type="InterPro" id="IPR029787">
    <property type="entry name" value="Nucleotide_cyclase"/>
</dbReference>
<comment type="subcellular location">
    <subcellularLocation>
        <location evidence="2">Cell inner membrane</location>
    </subcellularLocation>
</comment>
<dbReference type="SMART" id="SM00267">
    <property type="entry name" value="GGDEF"/>
    <property type="match status" value="1"/>
</dbReference>
<dbReference type="GO" id="GO:0005886">
    <property type="term" value="C:plasma membrane"/>
    <property type="evidence" value="ECO:0007669"/>
    <property type="project" value="UniProtKB-SubCell"/>
</dbReference>
<dbReference type="CDD" id="cd01949">
    <property type="entry name" value="GGDEF"/>
    <property type="match status" value="1"/>
</dbReference>
<comment type="cofactor">
    <cofactor evidence="1">
        <name>Mg(2+)</name>
        <dbReference type="ChEBI" id="CHEBI:18420"/>
    </cofactor>
</comment>
<dbReference type="Proteomes" id="UP000242930">
    <property type="component" value="Unassembled WGS sequence"/>
</dbReference>
<reference evidence="8" key="1">
    <citation type="submission" date="2016-10" db="EMBL/GenBank/DDBJ databases">
        <authorList>
            <person name="Varghese N."/>
            <person name="Submissions S."/>
        </authorList>
    </citation>
    <scope>NUCLEOTIDE SEQUENCE [LARGE SCALE GENOMIC DNA]</scope>
    <source>
        <strain evidence="8">LMG 25967</strain>
    </source>
</reference>
<dbReference type="InterPro" id="IPR043128">
    <property type="entry name" value="Rev_trsase/Diguanyl_cyclase"/>
</dbReference>
<dbReference type="EMBL" id="FNZE01000007">
    <property type="protein sequence ID" value="SEJ36635.1"/>
    <property type="molecule type" value="Genomic_DNA"/>
</dbReference>
<keyword evidence="5" id="KW-1133">Transmembrane helix</keyword>
<evidence type="ECO:0000256" key="2">
    <source>
        <dbReference type="ARBA" id="ARBA00004533"/>
    </source>
</evidence>
<evidence type="ECO:0000313" key="7">
    <source>
        <dbReference type="EMBL" id="SEJ36635.1"/>
    </source>
</evidence>
<keyword evidence="5" id="KW-0472">Membrane</keyword>
<feature type="transmembrane region" description="Helical" evidence="5">
    <location>
        <begin position="20"/>
        <end position="41"/>
    </location>
</feature>
<keyword evidence="8" id="KW-1185">Reference proteome</keyword>
<dbReference type="FunFam" id="3.30.70.270:FF:000001">
    <property type="entry name" value="Diguanylate cyclase domain protein"/>
    <property type="match status" value="1"/>
</dbReference>
<gene>
    <name evidence="7" type="ORF">SAMN05216201_107213</name>
</gene>
<evidence type="ECO:0000256" key="4">
    <source>
        <dbReference type="ARBA" id="ARBA00034247"/>
    </source>
</evidence>
<evidence type="ECO:0000313" key="8">
    <source>
        <dbReference type="Proteomes" id="UP000242930"/>
    </source>
</evidence>
<accession>A0A1H6YIS4</accession>
<dbReference type="InterPro" id="IPR000160">
    <property type="entry name" value="GGDEF_dom"/>
</dbReference>
<sequence>MTQPRPHAHFRPRLATTVRLGLGGLLLLFSLSVWLSLPLLGGIVDKTNQVRDEYLPDLTRWRYNTQRTEQLYGFIQTLYWSNDSQVARSSRLQAQVLLDSFAFEPSNALTTQAAQILLNIQTLARLRDSQRTTLHEVQALAGALQRGDAISGDGAERLGRFAASCTRLGLIGTDWQALRQEADQLQARLPTEPAKALAELQTRFAQLQALETQVDQTYRQALEQQKHLAATLNTDTALKTQQIASAVEKEANQIRHYGLLTMLLLGAITLGMLYAFQRFLLRPILRCTQALEQLNSKQPVQLPERTLFHELDTICRSVSQYSDMTRQLQHLNQELMQLSQQDGLTGLSNRRHFDSVLAVEHARACRHGQDLALILIDIDHFKKLNDRYGHLLGDDCLRQLADVLRRFSRRPGDLAARYGGEEFALILPEMSLEQSRLLAQRVRQTLAELVVPTDTGEPVCFTASLGLIHTGRAGRHTPESMIHQADLALYRAKQLGRNRVEIAEQAVAPT</sequence>
<dbReference type="Pfam" id="PF00990">
    <property type="entry name" value="GGDEF"/>
    <property type="match status" value="1"/>
</dbReference>
<dbReference type="GO" id="GO:0052621">
    <property type="term" value="F:diguanylate cyclase activity"/>
    <property type="evidence" value="ECO:0007669"/>
    <property type="project" value="UniProtKB-EC"/>
</dbReference>
<dbReference type="AlphaFoldDB" id="A0A1H6YIS4"/>
<dbReference type="Gene3D" id="3.30.70.270">
    <property type="match status" value="1"/>
</dbReference>
<dbReference type="RefSeq" id="WP_090310790.1">
    <property type="nucleotide sequence ID" value="NZ_FNZE01000007.1"/>
</dbReference>
<evidence type="ECO:0000259" key="6">
    <source>
        <dbReference type="PROSITE" id="PS50887"/>
    </source>
</evidence>
<dbReference type="InterPro" id="IPR050469">
    <property type="entry name" value="Diguanylate_Cyclase"/>
</dbReference>
<name>A0A1H6YIS4_9PSED</name>
<evidence type="ECO:0000256" key="3">
    <source>
        <dbReference type="ARBA" id="ARBA00012528"/>
    </source>
</evidence>
<protein>
    <recommendedName>
        <fullName evidence="3">diguanylate cyclase</fullName>
        <ecNumber evidence="3">2.7.7.65</ecNumber>
    </recommendedName>
</protein>
<dbReference type="PROSITE" id="PS50887">
    <property type="entry name" value="GGDEF"/>
    <property type="match status" value="1"/>
</dbReference>
<comment type="catalytic activity">
    <reaction evidence="4">
        <text>2 GTP = 3',3'-c-di-GMP + 2 diphosphate</text>
        <dbReference type="Rhea" id="RHEA:24898"/>
        <dbReference type="ChEBI" id="CHEBI:33019"/>
        <dbReference type="ChEBI" id="CHEBI:37565"/>
        <dbReference type="ChEBI" id="CHEBI:58805"/>
        <dbReference type="EC" id="2.7.7.65"/>
    </reaction>
</comment>
<dbReference type="NCBIfam" id="TIGR00254">
    <property type="entry name" value="GGDEF"/>
    <property type="match status" value="1"/>
</dbReference>
<dbReference type="SUPFAM" id="SSF55073">
    <property type="entry name" value="Nucleotide cyclase"/>
    <property type="match status" value="1"/>
</dbReference>
<evidence type="ECO:0000256" key="5">
    <source>
        <dbReference type="SAM" id="Phobius"/>
    </source>
</evidence>
<feature type="transmembrane region" description="Helical" evidence="5">
    <location>
        <begin position="257"/>
        <end position="276"/>
    </location>
</feature>
<keyword evidence="5" id="KW-0812">Transmembrane</keyword>
<dbReference type="OrthoDB" id="9812260at2"/>
<dbReference type="PANTHER" id="PTHR45138:SF9">
    <property type="entry name" value="DIGUANYLATE CYCLASE DGCM-RELATED"/>
    <property type="match status" value="1"/>
</dbReference>
<dbReference type="STRING" id="915471.SAMN05216201_107213"/>